<evidence type="ECO:0000256" key="2">
    <source>
        <dbReference type="ARBA" id="ARBA00004141"/>
    </source>
</evidence>
<comment type="similarity">
    <text evidence="3">Belongs to the cytochrome b560 family.</text>
</comment>
<dbReference type="PROSITE" id="PS01001">
    <property type="entry name" value="SDH_CYT_2"/>
    <property type="match status" value="1"/>
</dbReference>
<dbReference type="PANTHER" id="PTHR10978">
    <property type="entry name" value="SUCCINATE DEHYDROGENASE CYTOCHROME B560 SUBUNIT"/>
    <property type="match status" value="1"/>
</dbReference>
<evidence type="ECO:0000256" key="7">
    <source>
        <dbReference type="ARBA" id="ARBA00022723"/>
    </source>
</evidence>
<keyword evidence="9 12" id="KW-0408">Iron</keyword>
<reference evidence="14 15" key="1">
    <citation type="submission" date="2024-02" db="EMBL/GenBank/DDBJ databases">
        <title>Genome analysis and characterization of Microbaculum marinisediminis sp. nov., isolated from marine sediment.</title>
        <authorList>
            <person name="Du Z.-J."/>
            <person name="Ye Y.-Q."/>
            <person name="Zhang Z.-R."/>
            <person name="Yuan S.-M."/>
            <person name="Zhang X.-Y."/>
        </authorList>
    </citation>
    <scope>NUCLEOTIDE SEQUENCE [LARGE SCALE GENOMIC DNA]</scope>
    <source>
        <strain evidence="14 15">SDUM1044001</strain>
    </source>
</reference>
<evidence type="ECO:0000256" key="11">
    <source>
        <dbReference type="ARBA" id="ARBA00025912"/>
    </source>
</evidence>
<comment type="caution">
    <text evidence="14">The sequence shown here is derived from an EMBL/GenBank/DDBJ whole genome shotgun (WGS) entry which is preliminary data.</text>
</comment>
<organism evidence="14 15">
    <name type="scientific">Microbaculum marinum</name>
    <dbReference type="NCBI Taxonomy" id="1764581"/>
    <lineage>
        <taxon>Bacteria</taxon>
        <taxon>Pseudomonadati</taxon>
        <taxon>Pseudomonadota</taxon>
        <taxon>Alphaproteobacteria</taxon>
        <taxon>Hyphomicrobiales</taxon>
        <taxon>Tepidamorphaceae</taxon>
        <taxon>Microbaculum</taxon>
    </lineage>
</organism>
<dbReference type="NCBIfam" id="TIGR02970">
    <property type="entry name" value="succ_dehyd_cytB"/>
    <property type="match status" value="1"/>
</dbReference>
<evidence type="ECO:0000256" key="10">
    <source>
        <dbReference type="ARBA" id="ARBA00023136"/>
    </source>
</evidence>
<keyword evidence="6 13" id="KW-0812">Transmembrane</keyword>
<dbReference type="PIRSF" id="PIRSF000178">
    <property type="entry name" value="SDH_cyt_b560"/>
    <property type="match status" value="1"/>
</dbReference>
<comment type="subcellular location">
    <subcellularLocation>
        <location evidence="2">Membrane</location>
        <topology evidence="2">Multi-pass membrane protein</topology>
    </subcellularLocation>
</comment>
<dbReference type="AlphaFoldDB" id="A0AAW9RKP9"/>
<evidence type="ECO:0000256" key="5">
    <source>
        <dbReference type="ARBA" id="ARBA00022617"/>
    </source>
</evidence>
<dbReference type="GO" id="GO:0046872">
    <property type="term" value="F:metal ion binding"/>
    <property type="evidence" value="ECO:0007669"/>
    <property type="project" value="UniProtKB-KW"/>
</dbReference>
<dbReference type="PROSITE" id="PS01000">
    <property type="entry name" value="SDH_CYT_1"/>
    <property type="match status" value="1"/>
</dbReference>
<dbReference type="RefSeq" id="WP_340328092.1">
    <property type="nucleotide sequence ID" value="NZ_JAZHOF010000001.1"/>
</dbReference>
<dbReference type="Proteomes" id="UP001378188">
    <property type="component" value="Unassembled WGS sequence"/>
</dbReference>
<feature type="binding site" description="axial binding residue" evidence="12">
    <location>
        <position position="81"/>
    </location>
    <ligand>
        <name>heme</name>
        <dbReference type="ChEBI" id="CHEBI:30413"/>
        <note>ligand shared with second transmembrane subunit</note>
    </ligand>
    <ligandPart>
        <name>Fe</name>
        <dbReference type="ChEBI" id="CHEBI:18248"/>
    </ligandPart>
</feature>
<evidence type="ECO:0000256" key="3">
    <source>
        <dbReference type="ARBA" id="ARBA00007244"/>
    </source>
</evidence>
<evidence type="ECO:0000256" key="4">
    <source>
        <dbReference type="ARBA" id="ARBA00020076"/>
    </source>
</evidence>
<comment type="subunit">
    <text evidence="11">Part of an enzyme complex containing four subunits: a flavoprotein, an iron-sulfur protein, plus two membrane-anchoring proteins, SdhC and SdhD. The complex can form homotrimers.</text>
</comment>
<dbReference type="InterPro" id="IPR014314">
    <property type="entry name" value="Succ_DH_cytb556"/>
</dbReference>
<evidence type="ECO:0000256" key="13">
    <source>
        <dbReference type="SAM" id="Phobius"/>
    </source>
</evidence>
<dbReference type="Gene3D" id="1.20.1300.10">
    <property type="entry name" value="Fumarate reductase/succinate dehydrogenase, transmembrane subunit"/>
    <property type="match status" value="1"/>
</dbReference>
<dbReference type="InterPro" id="IPR018495">
    <property type="entry name" value="Succ_DH_cyt_bsu_CS"/>
</dbReference>
<dbReference type="SUPFAM" id="SSF81343">
    <property type="entry name" value="Fumarate reductase respiratory complex transmembrane subunits"/>
    <property type="match status" value="1"/>
</dbReference>
<protein>
    <recommendedName>
        <fullName evidence="4">Succinate dehydrogenase cytochrome b556 subunit</fullName>
    </recommendedName>
</protein>
<dbReference type="CDD" id="cd03499">
    <property type="entry name" value="SQR_TypeC_SdhC"/>
    <property type="match status" value="1"/>
</dbReference>
<name>A0AAW9RKP9_9HYPH</name>
<keyword evidence="8 13" id="KW-1133">Transmembrane helix</keyword>
<dbReference type="EMBL" id="JAZHOF010000001">
    <property type="protein sequence ID" value="MEJ8570361.1"/>
    <property type="molecule type" value="Genomic_DNA"/>
</dbReference>
<evidence type="ECO:0000256" key="9">
    <source>
        <dbReference type="ARBA" id="ARBA00023004"/>
    </source>
</evidence>
<feature type="transmembrane region" description="Helical" evidence="13">
    <location>
        <begin position="104"/>
        <end position="129"/>
    </location>
</feature>
<evidence type="ECO:0000256" key="8">
    <source>
        <dbReference type="ARBA" id="ARBA00022989"/>
    </source>
</evidence>
<feature type="transmembrane region" description="Helical" evidence="13">
    <location>
        <begin position="62"/>
        <end position="83"/>
    </location>
</feature>
<feature type="transmembrane region" description="Helical" evidence="13">
    <location>
        <begin position="29"/>
        <end position="50"/>
    </location>
</feature>
<keyword evidence="15" id="KW-1185">Reference proteome</keyword>
<sequence length="132" mass="14304">MTHSHRPTSPALQIYRPQLTSVLSITHRLTGVALSVGSLMIVAWLVAGAIGPSAYDGVLVFVRSWFGLVLLAGWTFAIFFHLCNGIRHLFWDTGRGFALRTIYASGWAVVAVSTALTIGCWAAAIFLAWGVE</sequence>
<gene>
    <name evidence="14" type="primary">sdhC</name>
    <name evidence="14" type="ORF">V3328_02685</name>
</gene>
<evidence type="ECO:0000256" key="12">
    <source>
        <dbReference type="PIRSR" id="PIRSR000178-1"/>
    </source>
</evidence>
<accession>A0AAW9RKP9</accession>
<dbReference type="PANTHER" id="PTHR10978:SF5">
    <property type="entry name" value="SUCCINATE DEHYDROGENASE CYTOCHROME B560 SUBUNIT, MITOCHONDRIAL"/>
    <property type="match status" value="1"/>
</dbReference>
<dbReference type="GO" id="GO:0009055">
    <property type="term" value="F:electron transfer activity"/>
    <property type="evidence" value="ECO:0007669"/>
    <property type="project" value="InterPro"/>
</dbReference>
<keyword evidence="5 12" id="KW-0349">Heme</keyword>
<evidence type="ECO:0000256" key="6">
    <source>
        <dbReference type="ARBA" id="ARBA00022692"/>
    </source>
</evidence>
<evidence type="ECO:0000256" key="1">
    <source>
        <dbReference type="ARBA" id="ARBA00004050"/>
    </source>
</evidence>
<dbReference type="Pfam" id="PF01127">
    <property type="entry name" value="Sdh_cyt"/>
    <property type="match status" value="1"/>
</dbReference>
<proteinExistence type="inferred from homology"/>
<comment type="function">
    <text evidence="1">Membrane-anchoring subunit of succinate dehydrogenase (SDH).</text>
</comment>
<dbReference type="GO" id="GO:0016020">
    <property type="term" value="C:membrane"/>
    <property type="evidence" value="ECO:0007669"/>
    <property type="project" value="UniProtKB-SubCell"/>
</dbReference>
<evidence type="ECO:0000313" key="15">
    <source>
        <dbReference type="Proteomes" id="UP001378188"/>
    </source>
</evidence>
<evidence type="ECO:0000313" key="14">
    <source>
        <dbReference type="EMBL" id="MEJ8570361.1"/>
    </source>
</evidence>
<dbReference type="GO" id="GO:0006099">
    <property type="term" value="P:tricarboxylic acid cycle"/>
    <property type="evidence" value="ECO:0007669"/>
    <property type="project" value="InterPro"/>
</dbReference>
<keyword evidence="7 12" id="KW-0479">Metal-binding</keyword>
<dbReference type="InterPro" id="IPR034804">
    <property type="entry name" value="SQR/QFR_C/D"/>
</dbReference>
<comment type="cofactor">
    <cofactor evidence="12">
        <name>heme</name>
        <dbReference type="ChEBI" id="CHEBI:30413"/>
    </cofactor>
    <text evidence="12">The heme is bound between the two transmembrane subunits.</text>
</comment>
<keyword evidence="10 13" id="KW-0472">Membrane</keyword>
<dbReference type="InterPro" id="IPR000701">
    <property type="entry name" value="SuccDH_FuR_B_TM-su"/>
</dbReference>